<dbReference type="EMBL" id="GG662852">
    <property type="protein sequence ID" value="EAR87615.3"/>
    <property type="molecule type" value="Genomic_DNA"/>
</dbReference>
<evidence type="ECO:0000313" key="5">
    <source>
        <dbReference type="Proteomes" id="UP000009168"/>
    </source>
</evidence>
<evidence type="ECO:0000256" key="3">
    <source>
        <dbReference type="SAM" id="Phobius"/>
    </source>
</evidence>
<keyword evidence="3" id="KW-0472">Membrane</keyword>
<feature type="transmembrane region" description="Helical" evidence="3">
    <location>
        <begin position="1206"/>
        <end position="1229"/>
    </location>
</feature>
<feature type="coiled-coil region" evidence="1">
    <location>
        <begin position="261"/>
        <end position="288"/>
    </location>
</feature>
<keyword evidence="3" id="KW-1133">Transmembrane helix</keyword>
<reference evidence="5" key="1">
    <citation type="journal article" date="2006" name="PLoS Biol.">
        <title>Macronuclear genome sequence of the ciliate Tetrahymena thermophila, a model eukaryote.</title>
        <authorList>
            <person name="Eisen J.A."/>
            <person name="Coyne R.S."/>
            <person name="Wu M."/>
            <person name="Wu D."/>
            <person name="Thiagarajan M."/>
            <person name="Wortman J.R."/>
            <person name="Badger J.H."/>
            <person name="Ren Q."/>
            <person name="Amedeo P."/>
            <person name="Jones K.M."/>
            <person name="Tallon L.J."/>
            <person name="Delcher A.L."/>
            <person name="Salzberg S.L."/>
            <person name="Silva J.C."/>
            <person name="Haas B.J."/>
            <person name="Majoros W.H."/>
            <person name="Farzad M."/>
            <person name="Carlton J.M."/>
            <person name="Smith R.K. Jr."/>
            <person name="Garg J."/>
            <person name="Pearlman R.E."/>
            <person name="Karrer K.M."/>
            <person name="Sun L."/>
            <person name="Manning G."/>
            <person name="Elde N.C."/>
            <person name="Turkewitz A.P."/>
            <person name="Asai D.J."/>
            <person name="Wilkes D.E."/>
            <person name="Wang Y."/>
            <person name="Cai H."/>
            <person name="Collins K."/>
            <person name="Stewart B.A."/>
            <person name="Lee S.R."/>
            <person name="Wilamowska K."/>
            <person name="Weinberg Z."/>
            <person name="Ruzzo W.L."/>
            <person name="Wloga D."/>
            <person name="Gaertig J."/>
            <person name="Frankel J."/>
            <person name="Tsao C.-C."/>
            <person name="Gorovsky M.A."/>
            <person name="Keeling P.J."/>
            <person name="Waller R.F."/>
            <person name="Patron N.J."/>
            <person name="Cherry J.M."/>
            <person name="Stover N.A."/>
            <person name="Krieger C.J."/>
            <person name="del Toro C."/>
            <person name="Ryder H.F."/>
            <person name="Williamson S.C."/>
            <person name="Barbeau R.A."/>
            <person name="Hamilton E.P."/>
            <person name="Orias E."/>
        </authorList>
    </citation>
    <scope>NUCLEOTIDE SEQUENCE [LARGE SCALE GENOMIC DNA]</scope>
    <source>
        <strain evidence="5">SB210</strain>
    </source>
</reference>
<gene>
    <name evidence="4" type="ORF">TTHERM_01270200</name>
</gene>
<evidence type="ECO:0000313" key="4">
    <source>
        <dbReference type="EMBL" id="EAR87615.3"/>
    </source>
</evidence>
<evidence type="ECO:0000256" key="1">
    <source>
        <dbReference type="SAM" id="Coils"/>
    </source>
</evidence>
<dbReference type="OrthoDB" id="366387at2759"/>
<dbReference type="Proteomes" id="UP000009168">
    <property type="component" value="Unassembled WGS sequence"/>
</dbReference>
<proteinExistence type="predicted"/>
<organism evidence="4 5">
    <name type="scientific">Tetrahymena thermophila (strain SB210)</name>
    <dbReference type="NCBI Taxonomy" id="312017"/>
    <lineage>
        <taxon>Eukaryota</taxon>
        <taxon>Sar</taxon>
        <taxon>Alveolata</taxon>
        <taxon>Ciliophora</taxon>
        <taxon>Intramacronucleata</taxon>
        <taxon>Oligohymenophorea</taxon>
        <taxon>Hymenostomatida</taxon>
        <taxon>Tetrahymenina</taxon>
        <taxon>Tetrahymenidae</taxon>
        <taxon>Tetrahymena</taxon>
    </lineage>
</organism>
<dbReference type="RefSeq" id="XP_001007860.3">
    <property type="nucleotide sequence ID" value="XM_001007860.3"/>
</dbReference>
<dbReference type="InParanoid" id="X1W3N1"/>
<feature type="compositionally biased region" description="Basic and acidic residues" evidence="2">
    <location>
        <begin position="89"/>
        <end position="98"/>
    </location>
</feature>
<dbReference type="KEGG" id="tet:TTHERM_01270200"/>
<evidence type="ECO:0000256" key="2">
    <source>
        <dbReference type="SAM" id="MobiDB-lite"/>
    </source>
</evidence>
<accession>X1W3N1</accession>
<keyword evidence="1" id="KW-0175">Coiled coil</keyword>
<name>X1W3N1_TETTS</name>
<protein>
    <submittedName>
        <fullName evidence="4">Transmembrane protein, putative</fullName>
    </submittedName>
</protein>
<keyword evidence="5" id="KW-1185">Reference proteome</keyword>
<keyword evidence="3 4" id="KW-0812">Transmembrane</keyword>
<dbReference type="GeneID" id="24442798"/>
<feature type="transmembrane region" description="Helical" evidence="3">
    <location>
        <begin position="1096"/>
        <end position="1119"/>
    </location>
</feature>
<feature type="region of interest" description="Disordered" evidence="2">
    <location>
        <begin position="89"/>
        <end position="116"/>
    </location>
</feature>
<feature type="transmembrane region" description="Helical" evidence="3">
    <location>
        <begin position="1032"/>
        <end position="1048"/>
    </location>
</feature>
<feature type="transmembrane region" description="Helical" evidence="3">
    <location>
        <begin position="899"/>
        <end position="920"/>
    </location>
</feature>
<sequence length="1469" mass="172663">MPLSYKLGDSLSIEWYNYINIEQGSYNNQIKNTSPFKIILNDKVQIVDIFCRQLVNNTKQKLVFFNQGTSTILFSSQIYYSENQQNKDKDELFHKESRSSQSKKQRKSNIEFESKESERENNQRIFNLKTIKNVMRIYEDAIDSNGQKKTLNTLDFSYLTLVSIAYQNQCLSLLKILNTHINSSVQLGWKDQQKIETLFSCANAQIDIENKNNKKENNHQFQIHKILELQQTIKQINRKYFICLRQYQIVIQKLSMNFIDINDAFLLMNQYREQRNQLQNLLVQQLQINNNNETLKDLCIRFDFYLLHKQYLSAYCEKINRQRSFQQKYTEFQSEQSCLAFISLLENQFGIVKNANKWFIKTLGYTSKSQVIGKPIFQIFPQKLLQKGLYSKIISQITENYIRKYNEIVEIPLFIARNNQGYSKPFQVKIQSQMIDSQDFGLAIWAQPINDDNIYLVLDYKDPSKIKLMSRKFKKLFLKNIDSQNLKMMRMDSFVPIVNDLIKISENQQNKKFETLLIKYEMSTEALMKVNLQYPNFLNSLMDSQIFVITVSFQIFKTKIASFINMVIESYSPLKSFSSKIHHIKQYQTQIKELCDINLKFDLDYQKENILKQQNFLLNSEYLIGDTETNLFRQKFDNSEHESTTTNLQNLLQTSVYYNLSQRNQDIVSTIEQQSSLSPRRFIDNTLQHYPQQSERDSILNQQSPQIQNSVQHSKFYTQKMNDSKCILDCSKEASPQNNQRGLIDFSQTINKLKRFDDQSKLEINQQSKINQSEDQFQDFSINQTHRRANTLEFYNNNQISFTPKQKQIQQDQNNIENSNQQLLQNKMPQQSKQPALKQHLQQKDAKNKRKIKELFPTQEKQIQQNQDAQSVSSSVKSAQDKLLFDMIYQKRQIKSLKFVNMLGIISLLVIVTITLYEFLQFYFSLSSQKENFKFINWIYMINIQLSYALSERNIILLNINNLLSTPAAQNQPFLQLLKEQNDSRINLSKQYLLLLYNNTNPNIQVFNIIQNEYILQNIYFNKTYYSSYKMSMLYSVVMQTYGIYYFVSNKDPTGVIKQQNEANYQALNDQVQTIFSEMNDAYVNQLNQIQNQSTFQLYATIFISFFCLLTVIPSYVLIKVKQQKILELFATLDRQNLQEILKDLNYQLSFCKGFNDKNELLESKSSLESQGALNKTNKIMQNAPILIEKKLNISRTSHLKYSLKYLVLGLVSIFCLITVYPIVNYLLINQFVANSTIIYDFNNVVCQTYFFILNSLRGRQGLATAFLLPSQQSVSINTFQKILSSMMTNANQLPDLIQANIGKISSTNILNKDIFNNYLVNVYTGNTCDIISNYTQYQNGDFLYNQCTTVGKGSLLKGLLNGVLFFISIYKDYMTFAMSQNATQFQQSFNKYNKNVLAIKQFQFKIELSKDHEYLLNFFQDQNSQLYNYYENISTIILIISTKRLLDIFPRQAILKNTYIMSYLRQNE</sequence>